<evidence type="ECO:0000256" key="7">
    <source>
        <dbReference type="ARBA" id="ARBA00023136"/>
    </source>
</evidence>
<dbReference type="PANTHER" id="PTHR48182:SF2">
    <property type="entry name" value="PROTEIN SERAC1"/>
    <property type="match status" value="1"/>
</dbReference>
<dbReference type="InterPro" id="IPR029058">
    <property type="entry name" value="AB_hydrolase_fold"/>
</dbReference>
<dbReference type="Pfam" id="PF05057">
    <property type="entry name" value="DUF676"/>
    <property type="match status" value="1"/>
</dbReference>
<comment type="subcellular location">
    <subcellularLocation>
        <location evidence="2">Endoplasmic reticulum</location>
    </subcellularLocation>
    <subcellularLocation>
        <location evidence="3">Membrane</location>
    </subcellularLocation>
    <subcellularLocation>
        <location evidence="1">Mitochondrion</location>
    </subcellularLocation>
</comment>
<comment type="similarity">
    <text evidence="4">Belongs to the putative lipase ROG1 family.</text>
</comment>
<dbReference type="InterPro" id="IPR052374">
    <property type="entry name" value="SERAC1"/>
</dbReference>
<dbReference type="Proteomes" id="UP000749293">
    <property type="component" value="Unassembled WGS sequence"/>
</dbReference>
<proteinExistence type="inferred from homology"/>
<sequence>MLQFVHRCSTAVTAIGVSTTDGSRSLLMPHCPVGVREALRKRACMVRLAHTEVCIRRCMDVGCGHLRGRGKVTSRPNNGYTVSAVEAPPPSEAAGSTRGALGLSLVYSPPDPKIDIIMVHGLAGDSRKTWSKGHSPSSFWPLWLTKEPAIMGRGVRISTFGYDSRYLKGSSGTDCMGIHQFGMSLLTEIATSPYIRGAGTRIITIGHSMGGLVAKRAFIGAVRDPEHRDIARRFASMYFLATPHRGADSARLLGILLRAVALDKAYVGDLERNSAAVRTINDDFFWLSSRLDIRSFYETEIMSHFRSLIVDKSSAIMDLVNEFEAPMSADHRSICKFASTHDNNYRILRNSLVATLENLMPMRP</sequence>
<accession>A0A9P5D5W2</accession>
<name>A0A9P5D5W2_9HYPO</name>
<gene>
    <name evidence="9" type="ORF">GMORB2_3820</name>
</gene>
<protein>
    <submittedName>
        <fullName evidence="9">Serine esterase (DUF676)</fullName>
    </submittedName>
</protein>
<keyword evidence="6" id="KW-0496">Mitochondrion</keyword>
<evidence type="ECO:0000313" key="10">
    <source>
        <dbReference type="Proteomes" id="UP000749293"/>
    </source>
</evidence>
<feature type="domain" description="DUF676" evidence="8">
    <location>
        <begin position="166"/>
        <end position="248"/>
    </location>
</feature>
<dbReference type="GO" id="GO:0016020">
    <property type="term" value="C:membrane"/>
    <property type="evidence" value="ECO:0007669"/>
    <property type="project" value="UniProtKB-SubCell"/>
</dbReference>
<dbReference type="Gene3D" id="3.40.50.1820">
    <property type="entry name" value="alpha/beta hydrolase"/>
    <property type="match status" value="1"/>
</dbReference>
<dbReference type="AlphaFoldDB" id="A0A9P5D5W2"/>
<dbReference type="GO" id="GO:0005783">
    <property type="term" value="C:endoplasmic reticulum"/>
    <property type="evidence" value="ECO:0007669"/>
    <property type="project" value="UniProtKB-SubCell"/>
</dbReference>
<dbReference type="EMBL" id="JAANYQ010000003">
    <property type="protein sequence ID" value="KAF4124981.1"/>
    <property type="molecule type" value="Genomic_DNA"/>
</dbReference>
<evidence type="ECO:0000256" key="4">
    <source>
        <dbReference type="ARBA" id="ARBA00007920"/>
    </source>
</evidence>
<dbReference type="RefSeq" id="XP_035323633.1">
    <property type="nucleotide sequence ID" value="XM_035465796.1"/>
</dbReference>
<organism evidence="9 10">
    <name type="scientific">Geosmithia morbida</name>
    <dbReference type="NCBI Taxonomy" id="1094350"/>
    <lineage>
        <taxon>Eukaryota</taxon>
        <taxon>Fungi</taxon>
        <taxon>Dikarya</taxon>
        <taxon>Ascomycota</taxon>
        <taxon>Pezizomycotina</taxon>
        <taxon>Sordariomycetes</taxon>
        <taxon>Hypocreomycetidae</taxon>
        <taxon>Hypocreales</taxon>
        <taxon>Bionectriaceae</taxon>
        <taxon>Geosmithia</taxon>
    </lineage>
</organism>
<evidence type="ECO:0000256" key="3">
    <source>
        <dbReference type="ARBA" id="ARBA00004370"/>
    </source>
</evidence>
<evidence type="ECO:0000259" key="8">
    <source>
        <dbReference type="Pfam" id="PF05057"/>
    </source>
</evidence>
<dbReference type="OrthoDB" id="194358at2759"/>
<dbReference type="SUPFAM" id="SSF53474">
    <property type="entry name" value="alpha/beta-Hydrolases"/>
    <property type="match status" value="1"/>
</dbReference>
<keyword evidence="7" id="KW-0472">Membrane</keyword>
<dbReference type="GO" id="GO:0005739">
    <property type="term" value="C:mitochondrion"/>
    <property type="evidence" value="ECO:0007669"/>
    <property type="project" value="UniProtKB-SubCell"/>
</dbReference>
<dbReference type="InterPro" id="IPR007751">
    <property type="entry name" value="DUF676_lipase-like"/>
</dbReference>
<dbReference type="GeneID" id="55970048"/>
<evidence type="ECO:0000256" key="6">
    <source>
        <dbReference type="ARBA" id="ARBA00023128"/>
    </source>
</evidence>
<evidence type="ECO:0000313" key="9">
    <source>
        <dbReference type="EMBL" id="KAF4124981.1"/>
    </source>
</evidence>
<comment type="caution">
    <text evidence="9">The sequence shown here is derived from an EMBL/GenBank/DDBJ whole genome shotgun (WGS) entry which is preliminary data.</text>
</comment>
<evidence type="ECO:0000256" key="5">
    <source>
        <dbReference type="ARBA" id="ARBA00022824"/>
    </source>
</evidence>
<evidence type="ECO:0000256" key="1">
    <source>
        <dbReference type="ARBA" id="ARBA00004173"/>
    </source>
</evidence>
<keyword evidence="5" id="KW-0256">Endoplasmic reticulum</keyword>
<reference evidence="9" key="1">
    <citation type="submission" date="2020-03" db="EMBL/GenBank/DDBJ databases">
        <title>Site-based positive gene gene selection in Geosmithia morbida across the United States reveals a broad range of putative effectors and factors for local host and environmental adapation.</title>
        <authorList>
            <person name="Onufrak A."/>
            <person name="Murdoch R.W."/>
            <person name="Gazis R."/>
            <person name="Huff M."/>
            <person name="Staton M."/>
            <person name="Klingeman W."/>
            <person name="Hadziabdic D."/>
        </authorList>
    </citation>
    <scope>NUCLEOTIDE SEQUENCE</scope>
    <source>
        <strain evidence="9">1262</strain>
    </source>
</reference>
<keyword evidence="10" id="KW-1185">Reference proteome</keyword>
<dbReference type="PANTHER" id="PTHR48182">
    <property type="entry name" value="PROTEIN SERAC1"/>
    <property type="match status" value="1"/>
</dbReference>
<evidence type="ECO:0000256" key="2">
    <source>
        <dbReference type="ARBA" id="ARBA00004240"/>
    </source>
</evidence>